<protein>
    <submittedName>
        <fullName evidence="1">Uncharacterized protein</fullName>
    </submittedName>
</protein>
<dbReference type="AlphaFoldDB" id="X1IVW1"/>
<comment type="caution">
    <text evidence="1">The sequence shown here is derived from an EMBL/GenBank/DDBJ whole genome shotgun (WGS) entry which is preliminary data.</text>
</comment>
<dbReference type="EMBL" id="BARU01028678">
    <property type="protein sequence ID" value="GAH73395.1"/>
    <property type="molecule type" value="Genomic_DNA"/>
</dbReference>
<reference evidence="1" key="1">
    <citation type="journal article" date="2014" name="Front. Microbiol.">
        <title>High frequency of phylogenetically diverse reductive dehalogenase-homologous genes in deep subseafloor sedimentary metagenomes.</title>
        <authorList>
            <person name="Kawai M."/>
            <person name="Futagami T."/>
            <person name="Toyoda A."/>
            <person name="Takaki Y."/>
            <person name="Nishi S."/>
            <person name="Hori S."/>
            <person name="Arai W."/>
            <person name="Tsubouchi T."/>
            <person name="Morono Y."/>
            <person name="Uchiyama I."/>
            <person name="Ito T."/>
            <person name="Fujiyama A."/>
            <person name="Inagaki F."/>
            <person name="Takami H."/>
        </authorList>
    </citation>
    <scope>NUCLEOTIDE SEQUENCE</scope>
    <source>
        <strain evidence="1">Expedition CK06-06</strain>
    </source>
</reference>
<sequence length="40" mass="4923">MVPFLRQQFDEMFSILKMQFYYIAILQDVVSFRHYAIVFS</sequence>
<gene>
    <name evidence="1" type="ORF">S03H2_45738</name>
</gene>
<proteinExistence type="predicted"/>
<organism evidence="1">
    <name type="scientific">marine sediment metagenome</name>
    <dbReference type="NCBI Taxonomy" id="412755"/>
    <lineage>
        <taxon>unclassified sequences</taxon>
        <taxon>metagenomes</taxon>
        <taxon>ecological metagenomes</taxon>
    </lineage>
</organism>
<accession>X1IVW1</accession>
<name>X1IVW1_9ZZZZ</name>
<evidence type="ECO:0000313" key="1">
    <source>
        <dbReference type="EMBL" id="GAH73395.1"/>
    </source>
</evidence>